<keyword evidence="1" id="KW-0812">Transmembrane</keyword>
<organism evidence="2 3">
    <name type="scientific">Candidatus Collierbacteria bacterium CG_4_9_14_3_um_filter_43_16</name>
    <dbReference type="NCBI Taxonomy" id="1974532"/>
    <lineage>
        <taxon>Bacteria</taxon>
        <taxon>Candidatus Collieribacteriota</taxon>
    </lineage>
</organism>
<evidence type="ECO:0000313" key="3">
    <source>
        <dbReference type="Proteomes" id="UP000231196"/>
    </source>
</evidence>
<protein>
    <submittedName>
        <fullName evidence="2">Uncharacterized protein</fullName>
    </submittedName>
</protein>
<feature type="transmembrane region" description="Helical" evidence="1">
    <location>
        <begin position="12"/>
        <end position="36"/>
    </location>
</feature>
<keyword evidence="1" id="KW-1133">Transmembrane helix</keyword>
<sequence>MMTFSALWSQISFLATLGISMILSGVITYLVFTAIVDPFIHQMTQTPQEESLETDELFSGALYKSDGLPRGFTIRYENSTQEPTVTHPNQITRIRLGGGLVTIDSDRNTSVSVSDPNLRVSVTDSITGNHQSIGF</sequence>
<dbReference type="EMBL" id="PFUC01000092">
    <property type="protein sequence ID" value="PJB46973.1"/>
    <property type="molecule type" value="Genomic_DNA"/>
</dbReference>
<keyword evidence="1" id="KW-0472">Membrane</keyword>
<comment type="caution">
    <text evidence="2">The sequence shown here is derived from an EMBL/GenBank/DDBJ whole genome shotgun (WGS) entry which is preliminary data.</text>
</comment>
<gene>
    <name evidence="2" type="ORF">CO104_04965</name>
</gene>
<dbReference type="AlphaFoldDB" id="A0A2M8BSY0"/>
<reference evidence="3" key="1">
    <citation type="submission" date="2017-09" db="EMBL/GenBank/DDBJ databases">
        <title>Depth-based differentiation of microbial function through sediment-hosted aquifers and enrichment of novel symbionts in the deep terrestrial subsurface.</title>
        <authorList>
            <person name="Probst A.J."/>
            <person name="Ladd B."/>
            <person name="Jarett J.K."/>
            <person name="Geller-Mcgrath D.E."/>
            <person name="Sieber C.M.K."/>
            <person name="Emerson J.B."/>
            <person name="Anantharaman K."/>
            <person name="Thomas B.C."/>
            <person name="Malmstrom R."/>
            <person name="Stieglmeier M."/>
            <person name="Klingl A."/>
            <person name="Woyke T."/>
            <person name="Ryan C.M."/>
            <person name="Banfield J.F."/>
        </authorList>
    </citation>
    <scope>NUCLEOTIDE SEQUENCE [LARGE SCALE GENOMIC DNA]</scope>
</reference>
<accession>A0A2M8BSY0</accession>
<proteinExistence type="predicted"/>
<dbReference type="Proteomes" id="UP000231196">
    <property type="component" value="Unassembled WGS sequence"/>
</dbReference>
<name>A0A2M8BSY0_9BACT</name>
<evidence type="ECO:0000313" key="2">
    <source>
        <dbReference type="EMBL" id="PJB46973.1"/>
    </source>
</evidence>
<evidence type="ECO:0000256" key="1">
    <source>
        <dbReference type="SAM" id="Phobius"/>
    </source>
</evidence>